<evidence type="ECO:0000259" key="1">
    <source>
        <dbReference type="PROSITE" id="PS51833"/>
    </source>
</evidence>
<dbReference type="EMBL" id="QGGU01000003">
    <property type="protein sequence ID" value="PWK53306.1"/>
    <property type="molecule type" value="Genomic_DNA"/>
</dbReference>
<keyword evidence="3" id="KW-1185">Reference proteome</keyword>
<dbReference type="PROSITE" id="PS51833">
    <property type="entry name" value="HDOD"/>
    <property type="match status" value="1"/>
</dbReference>
<dbReference type="Gene3D" id="1.10.3210.10">
    <property type="entry name" value="Hypothetical protein af1432"/>
    <property type="match status" value="1"/>
</dbReference>
<sequence length="274" mass="31081">MTPEQQAIFDDIHLQVDEGRLRLPSFPRNLIKIRMALNDPNISIEQLTRIVHHDATLVNRFYSLARSAAFSLDTENLTLFRILRMLGLNTIRSIVYNYCLSQLYSARKLKKVEELSLFVRNRSLEIAGLNYSVSKIFELEDAPTALLCGLLHNVGALVIISWLANTTEVSLTLKEQKTLVVMGQQDFTERVAASWELPTSIQQAVVAKASDSQAASYLHIMEVSRWLSRVYRNSSQVNSMPHDAITGLKLDPDHLLTSKNDIMAEMIRVIQTIR</sequence>
<organism evidence="2 3">
    <name type="scientific">Pleionea mediterranea</name>
    <dbReference type="NCBI Taxonomy" id="523701"/>
    <lineage>
        <taxon>Bacteria</taxon>
        <taxon>Pseudomonadati</taxon>
        <taxon>Pseudomonadota</taxon>
        <taxon>Gammaproteobacteria</taxon>
        <taxon>Oceanospirillales</taxon>
        <taxon>Pleioneaceae</taxon>
        <taxon>Pleionea</taxon>
    </lineage>
</organism>
<dbReference type="PANTHER" id="PTHR33525">
    <property type="match status" value="1"/>
</dbReference>
<evidence type="ECO:0000313" key="2">
    <source>
        <dbReference type="EMBL" id="PWK53306.1"/>
    </source>
</evidence>
<protein>
    <submittedName>
        <fullName evidence="2">HD-like signal output (HDOD) protein</fullName>
    </submittedName>
</protein>
<reference evidence="2 3" key="1">
    <citation type="submission" date="2018-05" db="EMBL/GenBank/DDBJ databases">
        <title>Genomic Encyclopedia of Type Strains, Phase IV (KMG-IV): sequencing the most valuable type-strain genomes for metagenomic binning, comparative biology and taxonomic classification.</title>
        <authorList>
            <person name="Goeker M."/>
        </authorList>
    </citation>
    <scope>NUCLEOTIDE SEQUENCE [LARGE SCALE GENOMIC DNA]</scope>
    <source>
        <strain evidence="2 3">DSM 25350</strain>
    </source>
</reference>
<dbReference type="SUPFAM" id="SSF109604">
    <property type="entry name" value="HD-domain/PDEase-like"/>
    <property type="match status" value="1"/>
</dbReference>
<name>A0A316G018_9GAMM</name>
<feature type="domain" description="HDOD" evidence="1">
    <location>
        <begin position="23"/>
        <end position="211"/>
    </location>
</feature>
<dbReference type="OrthoDB" id="9770715at2"/>
<dbReference type="RefSeq" id="WP_109762463.1">
    <property type="nucleotide sequence ID" value="NZ_QGGU01000003.1"/>
</dbReference>
<dbReference type="InterPro" id="IPR013976">
    <property type="entry name" value="HDOD"/>
</dbReference>
<dbReference type="Pfam" id="PF08668">
    <property type="entry name" value="HDOD"/>
    <property type="match status" value="1"/>
</dbReference>
<dbReference type="InterPro" id="IPR052340">
    <property type="entry name" value="RNase_Y/CdgJ"/>
</dbReference>
<accession>A0A316G018</accession>
<dbReference type="AlphaFoldDB" id="A0A316G018"/>
<gene>
    <name evidence="2" type="ORF">C8D97_103133</name>
</gene>
<dbReference type="Proteomes" id="UP000245790">
    <property type="component" value="Unassembled WGS sequence"/>
</dbReference>
<evidence type="ECO:0000313" key="3">
    <source>
        <dbReference type="Proteomes" id="UP000245790"/>
    </source>
</evidence>
<comment type="caution">
    <text evidence="2">The sequence shown here is derived from an EMBL/GenBank/DDBJ whole genome shotgun (WGS) entry which is preliminary data.</text>
</comment>
<proteinExistence type="predicted"/>
<dbReference type="PANTHER" id="PTHR33525:SF3">
    <property type="entry name" value="RIBONUCLEASE Y"/>
    <property type="match status" value="1"/>
</dbReference>